<name>A0A8J6TGT9_9BACT</name>
<evidence type="ECO:0000313" key="1">
    <source>
        <dbReference type="EMBL" id="MBC8361085.1"/>
    </source>
</evidence>
<reference evidence="1 2" key="1">
    <citation type="submission" date="2020-08" db="EMBL/GenBank/DDBJ databases">
        <title>Bridging the membrane lipid divide: bacteria of the FCB group superphylum have the potential to synthesize archaeal ether lipids.</title>
        <authorList>
            <person name="Villanueva L."/>
            <person name="Von Meijenfeldt F.A.B."/>
            <person name="Westbye A.B."/>
            <person name="Yadav S."/>
            <person name="Hopmans E.C."/>
            <person name="Dutilh B.E."/>
            <person name="Sinninghe Damste J.S."/>
        </authorList>
    </citation>
    <scope>NUCLEOTIDE SEQUENCE [LARGE SCALE GENOMIC DNA]</scope>
    <source>
        <strain evidence="1">NIOZ-UU30</strain>
    </source>
</reference>
<gene>
    <name evidence="1" type="ORF">H8E23_06785</name>
</gene>
<sequence length="248" mass="28843">MVTDNDLQRQASTGDDTEDYRRVFRKQVFQLLKWGYDRLNASEYQAAEEEDITGEFAKEINFMLEDRTLPKWVSHFYVHEEYRVNVKGRKGKRRKRLDIVFIRTQYGVRPHFPFEAKRLSAGTHPIGKYLGVEGLGQFLTGDYGQEVSEGGMLGYVQSHTSDYWAQKAIEKIINAPQEYQIFKKGCWINEEILEGLSACYRSTHHRLLGKSPIAIFHCFLIFLGVPHNKSVLKAFHDNDLKIGTQYRI</sequence>
<dbReference type="EMBL" id="JACNJH010000119">
    <property type="protein sequence ID" value="MBC8361085.1"/>
    <property type="molecule type" value="Genomic_DNA"/>
</dbReference>
<dbReference type="AlphaFoldDB" id="A0A8J6TGT9"/>
<evidence type="ECO:0000313" key="2">
    <source>
        <dbReference type="Proteomes" id="UP000603434"/>
    </source>
</evidence>
<proteinExistence type="predicted"/>
<organism evidence="1 2">
    <name type="scientific">Candidatus Desulfatibia profunda</name>
    <dbReference type="NCBI Taxonomy" id="2841695"/>
    <lineage>
        <taxon>Bacteria</taxon>
        <taxon>Pseudomonadati</taxon>
        <taxon>Thermodesulfobacteriota</taxon>
        <taxon>Desulfobacteria</taxon>
        <taxon>Desulfobacterales</taxon>
        <taxon>Desulfobacterales incertae sedis</taxon>
        <taxon>Candidatus Desulfatibia</taxon>
    </lineage>
</organism>
<comment type="caution">
    <text evidence="1">The sequence shown here is derived from an EMBL/GenBank/DDBJ whole genome shotgun (WGS) entry which is preliminary data.</text>
</comment>
<dbReference type="Proteomes" id="UP000603434">
    <property type="component" value="Unassembled WGS sequence"/>
</dbReference>
<accession>A0A8J6TGT9</accession>
<protein>
    <submittedName>
        <fullName evidence="1">Uncharacterized protein</fullName>
    </submittedName>
</protein>